<feature type="compositionally biased region" description="Polar residues" evidence="1">
    <location>
        <begin position="92"/>
        <end position="101"/>
    </location>
</feature>
<dbReference type="AlphaFoldDB" id="A0AAD3XHN6"/>
<evidence type="ECO:0000256" key="1">
    <source>
        <dbReference type="SAM" id="MobiDB-lite"/>
    </source>
</evidence>
<reference evidence="2" key="1">
    <citation type="submission" date="2023-05" db="EMBL/GenBank/DDBJ databases">
        <title>Nepenthes gracilis genome sequencing.</title>
        <authorList>
            <person name="Fukushima K."/>
        </authorList>
    </citation>
    <scope>NUCLEOTIDE SEQUENCE</scope>
    <source>
        <strain evidence="2">SING2019-196</strain>
    </source>
</reference>
<gene>
    <name evidence="2" type="ORF">Nepgr_006802</name>
</gene>
<sequence length="101" mass="11090">MKQAEYSAGIHKTPQYFIKARSSTIEGRHRTANETAGSPYPSSISSRSIRITMKHQHQPQQTASIRKRTKSPLGHRTQSGAQTTKDSDPGHIQSNASSCAN</sequence>
<organism evidence="2 3">
    <name type="scientific">Nepenthes gracilis</name>
    <name type="common">Slender pitcher plant</name>
    <dbReference type="NCBI Taxonomy" id="150966"/>
    <lineage>
        <taxon>Eukaryota</taxon>
        <taxon>Viridiplantae</taxon>
        <taxon>Streptophyta</taxon>
        <taxon>Embryophyta</taxon>
        <taxon>Tracheophyta</taxon>
        <taxon>Spermatophyta</taxon>
        <taxon>Magnoliopsida</taxon>
        <taxon>eudicotyledons</taxon>
        <taxon>Gunneridae</taxon>
        <taxon>Pentapetalae</taxon>
        <taxon>Caryophyllales</taxon>
        <taxon>Nepenthaceae</taxon>
        <taxon>Nepenthes</taxon>
    </lineage>
</organism>
<proteinExistence type="predicted"/>
<protein>
    <submittedName>
        <fullName evidence="2">Uncharacterized protein</fullName>
    </submittedName>
</protein>
<evidence type="ECO:0000313" key="2">
    <source>
        <dbReference type="EMBL" id="GMH04962.1"/>
    </source>
</evidence>
<dbReference type="Proteomes" id="UP001279734">
    <property type="component" value="Unassembled WGS sequence"/>
</dbReference>
<keyword evidence="3" id="KW-1185">Reference proteome</keyword>
<evidence type="ECO:0000313" key="3">
    <source>
        <dbReference type="Proteomes" id="UP001279734"/>
    </source>
</evidence>
<comment type="caution">
    <text evidence="2">The sequence shown here is derived from an EMBL/GenBank/DDBJ whole genome shotgun (WGS) entry which is preliminary data.</text>
</comment>
<feature type="region of interest" description="Disordered" evidence="1">
    <location>
        <begin position="23"/>
        <end position="101"/>
    </location>
</feature>
<name>A0AAD3XHN6_NEPGR</name>
<feature type="compositionally biased region" description="Low complexity" evidence="1">
    <location>
        <begin position="42"/>
        <end position="51"/>
    </location>
</feature>
<accession>A0AAD3XHN6</accession>
<dbReference type="EMBL" id="BSYO01000005">
    <property type="protein sequence ID" value="GMH04962.1"/>
    <property type="molecule type" value="Genomic_DNA"/>
</dbReference>